<feature type="domain" description="TIR" evidence="7">
    <location>
        <begin position="417"/>
        <end position="558"/>
    </location>
</feature>
<keyword evidence="3" id="KW-0732">Signal</keyword>
<dbReference type="PROSITE" id="PS50104">
    <property type="entry name" value="TIR"/>
    <property type="match status" value="1"/>
</dbReference>
<dbReference type="SUPFAM" id="SSF52058">
    <property type="entry name" value="L domain-like"/>
    <property type="match status" value="1"/>
</dbReference>
<evidence type="ECO:0000256" key="3">
    <source>
        <dbReference type="ARBA" id="ARBA00022729"/>
    </source>
</evidence>
<evidence type="ECO:0000256" key="5">
    <source>
        <dbReference type="ARBA" id="ARBA00023136"/>
    </source>
</evidence>
<keyword evidence="4 6" id="KW-1133">Transmembrane helix</keyword>
<feature type="transmembrane region" description="Helical" evidence="6">
    <location>
        <begin position="366"/>
        <end position="388"/>
    </location>
</feature>
<dbReference type="InterPro" id="IPR032675">
    <property type="entry name" value="LRR_dom_sf"/>
</dbReference>
<evidence type="ECO:0000313" key="8">
    <source>
        <dbReference type="EMBL" id="CAC5411112.1"/>
    </source>
</evidence>
<accession>A0A6J8DTR1</accession>
<dbReference type="InterPro" id="IPR035897">
    <property type="entry name" value="Toll_tir_struct_dom_sf"/>
</dbReference>
<evidence type="ECO:0000256" key="2">
    <source>
        <dbReference type="ARBA" id="ARBA00022692"/>
    </source>
</evidence>
<dbReference type="SUPFAM" id="SSF52200">
    <property type="entry name" value="Toll/Interleukin receptor TIR domain"/>
    <property type="match status" value="1"/>
</dbReference>
<gene>
    <name evidence="8" type="ORF">MCOR_44239</name>
</gene>
<dbReference type="Gene3D" id="3.40.50.10140">
    <property type="entry name" value="Toll/interleukin-1 receptor homology (TIR) domain"/>
    <property type="match status" value="1"/>
</dbReference>
<keyword evidence="9" id="KW-1185">Reference proteome</keyword>
<dbReference type="GO" id="GO:0007165">
    <property type="term" value="P:signal transduction"/>
    <property type="evidence" value="ECO:0007669"/>
    <property type="project" value="InterPro"/>
</dbReference>
<dbReference type="PANTHER" id="PTHR24365:SF541">
    <property type="entry name" value="PROTEIN TOLL-RELATED"/>
    <property type="match status" value="1"/>
</dbReference>
<dbReference type="Proteomes" id="UP000507470">
    <property type="component" value="Unassembled WGS sequence"/>
</dbReference>
<evidence type="ECO:0000313" key="9">
    <source>
        <dbReference type="Proteomes" id="UP000507470"/>
    </source>
</evidence>
<dbReference type="AlphaFoldDB" id="A0A6J8DTR1"/>
<dbReference type="GO" id="GO:0005886">
    <property type="term" value="C:plasma membrane"/>
    <property type="evidence" value="ECO:0007669"/>
    <property type="project" value="TreeGrafter"/>
</dbReference>
<proteinExistence type="predicted"/>
<dbReference type="Gene3D" id="3.80.10.10">
    <property type="entry name" value="Ribonuclease Inhibitor"/>
    <property type="match status" value="2"/>
</dbReference>
<sequence>MHNTNDHFKFPDDVISELTSLESISLDIIASGQKSVPFGRKFSELTSLRKMKTDFCNLATLSNNTFADLPYLDSIDLNGCLVKSYILCAMCGKQLKLLSLASVELSYTDFWRFIADFGALSVETMTDILPTIIDLPEPFFDFLYNIGVQKLLLNKNRFIKAIPATFYTFGKFSTTLKVLDFSDNHLKEIRYNMARLSRLDLQGNDLGQFLATNTYMDSNKTALIEINLSLNYIHMLNFSIFHGHSMLEKINLSNNTLPDITFDVSSLKALMWLDLSSNKISIFKKKTIASLTTLIETNNLKIDLSANVLQCSCHSEYFIKWIADNSRSFLYSQTYKCKFGNGTVIVLGQIEQIALQLQKECASHTALIICISVAISTACIALVFGLVYRYRWKIRYMYYMTKSRYTQYTPLNTGIDHTYNAFISYADTDKDFVINEWIPQIEHNSNLKLCIHQRDFVPGEEINHNITRSIHESKKTICIITKDFLDSHFCMFEFNMARMESIYSRNGQSVLFLVFYEQILPKELPLFVLEHVQQQSYIEYPHDEQGNVVFWEKTSNRVIQT</sequence>
<organism evidence="8 9">
    <name type="scientific">Mytilus coruscus</name>
    <name type="common">Sea mussel</name>
    <dbReference type="NCBI Taxonomy" id="42192"/>
    <lineage>
        <taxon>Eukaryota</taxon>
        <taxon>Metazoa</taxon>
        <taxon>Spiralia</taxon>
        <taxon>Lophotrochozoa</taxon>
        <taxon>Mollusca</taxon>
        <taxon>Bivalvia</taxon>
        <taxon>Autobranchia</taxon>
        <taxon>Pteriomorphia</taxon>
        <taxon>Mytilida</taxon>
        <taxon>Mytiloidea</taxon>
        <taxon>Mytilidae</taxon>
        <taxon>Mytilinae</taxon>
        <taxon>Mytilus</taxon>
    </lineage>
</organism>
<dbReference type="SMART" id="SM00255">
    <property type="entry name" value="TIR"/>
    <property type="match status" value="1"/>
</dbReference>
<dbReference type="EMBL" id="CACVKT020007820">
    <property type="protein sequence ID" value="CAC5411112.1"/>
    <property type="molecule type" value="Genomic_DNA"/>
</dbReference>
<evidence type="ECO:0000256" key="1">
    <source>
        <dbReference type="ARBA" id="ARBA00004167"/>
    </source>
</evidence>
<evidence type="ECO:0000259" key="7">
    <source>
        <dbReference type="PROSITE" id="PS50104"/>
    </source>
</evidence>
<keyword evidence="5 6" id="KW-0472">Membrane</keyword>
<evidence type="ECO:0000256" key="6">
    <source>
        <dbReference type="SAM" id="Phobius"/>
    </source>
</evidence>
<protein>
    <recommendedName>
        <fullName evidence="7">TIR domain-containing protein</fullName>
    </recommendedName>
</protein>
<dbReference type="OrthoDB" id="6071240at2759"/>
<dbReference type="PANTHER" id="PTHR24365">
    <property type="entry name" value="TOLL-LIKE RECEPTOR"/>
    <property type="match status" value="1"/>
</dbReference>
<dbReference type="Pfam" id="PF01582">
    <property type="entry name" value="TIR"/>
    <property type="match status" value="1"/>
</dbReference>
<evidence type="ECO:0000256" key="4">
    <source>
        <dbReference type="ARBA" id="ARBA00022989"/>
    </source>
</evidence>
<name>A0A6J8DTR1_MYTCO</name>
<dbReference type="InterPro" id="IPR000157">
    <property type="entry name" value="TIR_dom"/>
</dbReference>
<reference evidence="8 9" key="1">
    <citation type="submission" date="2020-06" db="EMBL/GenBank/DDBJ databases">
        <authorList>
            <person name="Li R."/>
            <person name="Bekaert M."/>
        </authorList>
    </citation>
    <scope>NUCLEOTIDE SEQUENCE [LARGE SCALE GENOMIC DNA]</scope>
    <source>
        <strain evidence="9">wild</strain>
    </source>
</reference>
<keyword evidence="2 6" id="KW-0812">Transmembrane</keyword>
<comment type="subcellular location">
    <subcellularLocation>
        <location evidence="1">Membrane</location>
        <topology evidence="1">Single-pass membrane protein</topology>
    </subcellularLocation>
</comment>
<dbReference type="GO" id="GO:0038023">
    <property type="term" value="F:signaling receptor activity"/>
    <property type="evidence" value="ECO:0007669"/>
    <property type="project" value="TreeGrafter"/>
</dbReference>